<keyword evidence="4 7" id="KW-0460">Magnesium</keyword>
<dbReference type="GO" id="GO:0030976">
    <property type="term" value="F:thiamine pyrophosphate binding"/>
    <property type="evidence" value="ECO:0007669"/>
    <property type="project" value="UniProtKB-UniRule"/>
</dbReference>
<dbReference type="Pfam" id="PF02775">
    <property type="entry name" value="TPP_enzyme_C"/>
    <property type="match status" value="1"/>
</dbReference>
<dbReference type="EMBL" id="LSKU01000001">
    <property type="protein sequence ID" value="KXG44128.1"/>
    <property type="molecule type" value="Genomic_DNA"/>
</dbReference>
<dbReference type="InterPro" id="IPR011766">
    <property type="entry name" value="TPP_enzyme_TPP-bd"/>
</dbReference>
<dbReference type="Proteomes" id="UP000070352">
    <property type="component" value="Unassembled WGS sequence"/>
</dbReference>
<dbReference type="AlphaFoldDB" id="A0A135L560"/>
<comment type="pathway">
    <text evidence="7">Quinol/quinone metabolism; menaquinone biosynthesis.</text>
</comment>
<evidence type="ECO:0000256" key="5">
    <source>
        <dbReference type="ARBA" id="ARBA00023052"/>
    </source>
</evidence>
<evidence type="ECO:0000259" key="8">
    <source>
        <dbReference type="Pfam" id="PF02775"/>
    </source>
</evidence>
<dbReference type="InterPro" id="IPR032264">
    <property type="entry name" value="MenD_middle"/>
</dbReference>
<dbReference type="UniPathway" id="UPA00079"/>
<dbReference type="Gene3D" id="3.40.50.1220">
    <property type="entry name" value="TPP-binding domain"/>
    <property type="match status" value="1"/>
</dbReference>
<evidence type="ECO:0000256" key="1">
    <source>
        <dbReference type="ARBA" id="ARBA00022428"/>
    </source>
</evidence>
<comment type="catalytic activity">
    <reaction evidence="7">
        <text>isochorismate + 2-oxoglutarate + H(+) = 5-enolpyruvoyl-6-hydroxy-2-succinyl-cyclohex-3-ene-1-carboxylate + CO2</text>
        <dbReference type="Rhea" id="RHEA:25593"/>
        <dbReference type="ChEBI" id="CHEBI:15378"/>
        <dbReference type="ChEBI" id="CHEBI:16526"/>
        <dbReference type="ChEBI" id="CHEBI:16810"/>
        <dbReference type="ChEBI" id="CHEBI:29780"/>
        <dbReference type="ChEBI" id="CHEBI:58818"/>
        <dbReference type="EC" id="2.2.1.9"/>
    </reaction>
</comment>
<dbReference type="PANTHER" id="PTHR42916:SF1">
    <property type="entry name" value="PROTEIN PHYLLO, CHLOROPLASTIC"/>
    <property type="match status" value="1"/>
</dbReference>
<keyword evidence="3 7" id="KW-0479">Metal-binding</keyword>
<dbReference type="STRING" id="1413211.U473_09025"/>
<dbReference type="GO" id="GO:0000287">
    <property type="term" value="F:magnesium ion binding"/>
    <property type="evidence" value="ECO:0007669"/>
    <property type="project" value="UniProtKB-UniRule"/>
</dbReference>
<comment type="function">
    <text evidence="7">Catalyzes the thiamine diphosphate-dependent decarboxylation of 2-oxoglutarate and the subsequent addition of the resulting succinic semialdehyde-thiamine pyrophosphate anion to isochorismate to yield 2-succinyl-5-enolpyruvyl-6-hydroxy-3-cyclohexene-1-carboxylate (SEPHCHC).</text>
</comment>
<dbReference type="OrthoDB" id="9791859at2"/>
<gene>
    <name evidence="7" type="primary">menD</name>
    <name evidence="11" type="ORF">U473_09025</name>
</gene>
<dbReference type="InterPro" id="IPR012001">
    <property type="entry name" value="Thiamin_PyroP_enz_TPP-bd_dom"/>
</dbReference>
<dbReference type="GO" id="GO:0070204">
    <property type="term" value="F:2-succinyl-5-enolpyruvyl-6-hydroxy-3-cyclohexene-1-carboxylic-acid synthase activity"/>
    <property type="evidence" value="ECO:0007669"/>
    <property type="project" value="UniProtKB-UniRule"/>
</dbReference>
<comment type="cofactor">
    <cofactor evidence="7">
        <name>Mg(2+)</name>
        <dbReference type="ChEBI" id="CHEBI:18420"/>
    </cofactor>
    <cofactor evidence="7">
        <name>Mn(2+)</name>
        <dbReference type="ChEBI" id="CHEBI:29035"/>
    </cofactor>
</comment>
<keyword evidence="2 7" id="KW-0808">Transferase</keyword>
<dbReference type="RefSeq" id="WP_068725477.1">
    <property type="nucleotide sequence ID" value="NZ_LSKU01000001.1"/>
</dbReference>
<dbReference type="UniPathway" id="UPA01057">
    <property type="reaction ID" value="UER00164"/>
</dbReference>
<keyword evidence="12" id="KW-1185">Reference proteome</keyword>
<dbReference type="Pfam" id="PF16582">
    <property type="entry name" value="TPP_enzyme_M_2"/>
    <property type="match status" value="1"/>
</dbReference>
<proteinExistence type="inferred from homology"/>
<feature type="domain" description="Menaquinone biosynthesis protein MenD middle" evidence="10">
    <location>
        <begin position="223"/>
        <end position="405"/>
    </location>
</feature>
<keyword evidence="5 7" id="KW-0786">Thiamine pyrophosphate</keyword>
<comment type="caution">
    <text evidence="11">The sequence shown here is derived from an EMBL/GenBank/DDBJ whole genome shotgun (WGS) entry which is preliminary data.</text>
</comment>
<comment type="cofactor">
    <cofactor evidence="7">
        <name>thiamine diphosphate</name>
        <dbReference type="ChEBI" id="CHEBI:58937"/>
    </cofactor>
    <text evidence="7">Binds 1 thiamine pyrophosphate per subunit.</text>
</comment>
<dbReference type="GO" id="GO:0009234">
    <property type="term" value="P:menaquinone biosynthetic process"/>
    <property type="evidence" value="ECO:0007669"/>
    <property type="project" value="UniProtKB-UniRule"/>
</dbReference>
<comment type="pathway">
    <text evidence="7">Quinol/quinone metabolism; 1,4-dihydroxy-2-naphthoate biosynthesis; 1,4-dihydroxy-2-naphthoate from chorismate: step 2/7.</text>
</comment>
<evidence type="ECO:0000256" key="4">
    <source>
        <dbReference type="ARBA" id="ARBA00022842"/>
    </source>
</evidence>
<dbReference type="PANTHER" id="PTHR42916">
    <property type="entry name" value="2-SUCCINYL-5-ENOLPYRUVYL-6-HYDROXY-3-CYCLOHEXENE-1-CARBOXYLATE SYNTHASE"/>
    <property type="match status" value="1"/>
</dbReference>
<dbReference type="InterPro" id="IPR029061">
    <property type="entry name" value="THDP-binding"/>
</dbReference>
<evidence type="ECO:0000256" key="7">
    <source>
        <dbReference type="HAMAP-Rule" id="MF_01659"/>
    </source>
</evidence>
<evidence type="ECO:0000313" key="11">
    <source>
        <dbReference type="EMBL" id="KXG44128.1"/>
    </source>
</evidence>
<evidence type="ECO:0000259" key="10">
    <source>
        <dbReference type="Pfam" id="PF16582"/>
    </source>
</evidence>
<reference evidence="11 12" key="1">
    <citation type="submission" date="2016-02" db="EMBL/GenBank/DDBJ databases">
        <title>Draft Genome for Tepidibacillus decaturensis nov. sp. Strain Z9, an Anaerobic, Moderately Thermophilic and Heterotrophic Bacterium from Deep Subsurface of the Illinois Basin, USA.</title>
        <authorList>
            <person name="Dong Y."/>
            <person name="Chang J.Y."/>
            <person name="Sanford R."/>
            <person name="Fouke B.W."/>
        </authorList>
    </citation>
    <scope>NUCLEOTIDE SEQUENCE [LARGE SCALE GENOMIC DNA]</scope>
    <source>
        <strain evidence="11 12">Z9</strain>
    </source>
</reference>
<comment type="subunit">
    <text evidence="7">Homodimer.</text>
</comment>
<evidence type="ECO:0000313" key="12">
    <source>
        <dbReference type="Proteomes" id="UP000070352"/>
    </source>
</evidence>
<dbReference type="PIRSF" id="PIRSF004983">
    <property type="entry name" value="MenD"/>
    <property type="match status" value="1"/>
</dbReference>
<keyword evidence="6 7" id="KW-0464">Manganese</keyword>
<dbReference type="InterPro" id="IPR004433">
    <property type="entry name" value="MenaQ_synth_MenD"/>
</dbReference>
<organism evidence="11 12">
    <name type="scientific">Tepidibacillus decaturensis</name>
    <dbReference type="NCBI Taxonomy" id="1413211"/>
    <lineage>
        <taxon>Bacteria</taxon>
        <taxon>Bacillati</taxon>
        <taxon>Bacillota</taxon>
        <taxon>Bacilli</taxon>
        <taxon>Bacillales</taxon>
        <taxon>Bacillaceae</taxon>
        <taxon>Tepidibacillus</taxon>
    </lineage>
</organism>
<sequence>MSNEAMTYYLASFVDELARLGICDVVVSPGSRSTPLAILMAEHPKIKVWMHADERSAGFFALGMAKEMRKPIVLLSTSGTATANYLPAIVEAYQSRIPLLVLTADRPHELRDVGAPQAIDQIHLYGKYAKWFVDMALPESTFSMLHYVRTMAGRAVAMAANGPAGVVHLNFPLREPLVPNLDLQNLWEKGRSEGKPYIKVTKGNLELSSDELKLLAEELQEVENGLIICGPEDHLELSQALTRLADKLQFPILADPLSPLRTGSHSKQWVIDSYDSFLRNDEVKTSFKPELILRFGAMPISKALLQYIQHHSEARQIIIDQDQGWREPTLMASKMIYADPIRFSYSLAEYLEKQKEPSLWGTKWKQLNEISQSHMQTFGKMESLFEGQVVIELQQLLPEHAILFVGNSMPVRDLDTFLANTDKPLRTMANRGANGIDGVVSSALGATVSGSPLVLVIGDLSFYHDLNGLLAAKLHQLNATIVLINNNGGGIFSFLPQSKQEKHFELLFGTPLDLEFEHVVKMYGGRYKRIKDWQEFRLAVNQSLSTVGLDVIEILTNRQENEQLHRKLWHSLSEKISKWKVQVDQDENRG</sequence>
<dbReference type="CDD" id="cd02009">
    <property type="entry name" value="TPP_SHCHC_synthase"/>
    <property type="match status" value="1"/>
</dbReference>
<dbReference type="GO" id="GO:0030145">
    <property type="term" value="F:manganese ion binding"/>
    <property type="evidence" value="ECO:0007669"/>
    <property type="project" value="UniProtKB-UniRule"/>
</dbReference>
<evidence type="ECO:0000256" key="6">
    <source>
        <dbReference type="ARBA" id="ARBA00023211"/>
    </source>
</evidence>
<evidence type="ECO:0000256" key="2">
    <source>
        <dbReference type="ARBA" id="ARBA00022679"/>
    </source>
</evidence>
<feature type="domain" description="Thiamine pyrophosphate enzyme TPP-binding" evidence="8">
    <location>
        <begin position="422"/>
        <end position="554"/>
    </location>
</feature>
<dbReference type="CDD" id="cd07037">
    <property type="entry name" value="TPP_PYR_MenD"/>
    <property type="match status" value="1"/>
</dbReference>
<dbReference type="EC" id="2.2.1.9" evidence="7"/>
<evidence type="ECO:0000259" key="9">
    <source>
        <dbReference type="Pfam" id="PF02776"/>
    </source>
</evidence>
<comment type="similarity">
    <text evidence="7">Belongs to the TPP enzyme family. MenD subfamily.</text>
</comment>
<dbReference type="InterPro" id="IPR029035">
    <property type="entry name" value="DHS-like_NAD/FAD-binding_dom"/>
</dbReference>
<dbReference type="SUPFAM" id="SSF52518">
    <property type="entry name" value="Thiamin diphosphate-binding fold (THDP-binding)"/>
    <property type="match status" value="2"/>
</dbReference>
<name>A0A135L560_9BACI</name>
<dbReference type="SUPFAM" id="SSF52467">
    <property type="entry name" value="DHS-like NAD/FAD-binding domain"/>
    <property type="match status" value="1"/>
</dbReference>
<dbReference type="NCBIfam" id="TIGR00173">
    <property type="entry name" value="menD"/>
    <property type="match status" value="1"/>
</dbReference>
<feature type="domain" description="Thiamine pyrophosphate enzyme N-terminal TPP-binding" evidence="9">
    <location>
        <begin position="13"/>
        <end position="123"/>
    </location>
</feature>
<dbReference type="HAMAP" id="MF_01659">
    <property type="entry name" value="MenD"/>
    <property type="match status" value="1"/>
</dbReference>
<accession>A0A135L560</accession>
<protein>
    <recommendedName>
        <fullName evidence="7">2-succinyl-5-enolpyruvyl-6-hydroxy-3-cyclohexene-1-carboxylate synthase</fullName>
        <shortName evidence="7">SEPHCHC synthase</shortName>
        <ecNumber evidence="7">2.2.1.9</ecNumber>
    </recommendedName>
    <alternativeName>
        <fullName evidence="7">Menaquinone biosynthesis protein MenD</fullName>
    </alternativeName>
</protein>
<evidence type="ECO:0000256" key="3">
    <source>
        <dbReference type="ARBA" id="ARBA00022723"/>
    </source>
</evidence>
<dbReference type="Gene3D" id="3.40.50.970">
    <property type="match status" value="2"/>
</dbReference>
<dbReference type="Pfam" id="PF02776">
    <property type="entry name" value="TPP_enzyme_N"/>
    <property type="match status" value="1"/>
</dbReference>
<keyword evidence="1 7" id="KW-0474">Menaquinone biosynthesis</keyword>